<name>A0A8H5XIU6_9HYPO</name>
<dbReference type="SUPFAM" id="SSF51126">
    <property type="entry name" value="Pectin lyase-like"/>
    <property type="match status" value="1"/>
</dbReference>
<comment type="caution">
    <text evidence="2">The sequence shown here is derived from an EMBL/GenBank/DDBJ whole genome shotgun (WGS) entry which is preliminary data.</text>
</comment>
<reference evidence="2 3" key="1">
    <citation type="submission" date="2020-05" db="EMBL/GenBank/DDBJ databases">
        <title>Identification and distribution of gene clusters putatively required for synthesis of sphingolipid metabolism inhibitors in phylogenetically diverse species of the filamentous fungus Fusarium.</title>
        <authorList>
            <person name="Kim H.-S."/>
            <person name="Busman M."/>
            <person name="Brown D.W."/>
            <person name="Divon H."/>
            <person name="Uhlig S."/>
            <person name="Proctor R.H."/>
        </authorList>
    </citation>
    <scope>NUCLEOTIDE SEQUENCE [LARGE SCALE GENOMIC DNA]</scope>
    <source>
        <strain evidence="2 3">NRRL 26131</strain>
    </source>
</reference>
<evidence type="ECO:0000313" key="3">
    <source>
        <dbReference type="Proteomes" id="UP000532311"/>
    </source>
</evidence>
<keyword evidence="3" id="KW-1185">Reference proteome</keyword>
<dbReference type="GO" id="GO:0016829">
    <property type="term" value="F:lyase activity"/>
    <property type="evidence" value="ECO:0007669"/>
    <property type="project" value="UniProtKB-KW"/>
</dbReference>
<dbReference type="InterPro" id="IPR012334">
    <property type="entry name" value="Pectin_lyas_fold"/>
</dbReference>
<protein>
    <submittedName>
        <fullName evidence="2">Pectate lyase L</fullName>
    </submittedName>
</protein>
<evidence type="ECO:0000313" key="2">
    <source>
        <dbReference type="EMBL" id="KAF5694292.1"/>
    </source>
</evidence>
<proteinExistence type="predicted"/>
<dbReference type="Proteomes" id="UP000532311">
    <property type="component" value="Unassembled WGS sequence"/>
</dbReference>
<dbReference type="InterPro" id="IPR011050">
    <property type="entry name" value="Pectin_lyase_fold/virulence"/>
</dbReference>
<dbReference type="Gene3D" id="2.160.20.10">
    <property type="entry name" value="Single-stranded right-handed beta-helix, Pectin lyase-like"/>
    <property type="match status" value="1"/>
</dbReference>
<evidence type="ECO:0000256" key="1">
    <source>
        <dbReference type="SAM" id="SignalP"/>
    </source>
</evidence>
<keyword evidence="1" id="KW-0732">Signal</keyword>
<dbReference type="EMBL" id="JAAQPF010001034">
    <property type="protein sequence ID" value="KAF5694292.1"/>
    <property type="molecule type" value="Genomic_DNA"/>
</dbReference>
<gene>
    <name evidence="2" type="ORF">FGLOB1_14249</name>
</gene>
<feature type="non-terminal residue" evidence="2">
    <location>
        <position position="59"/>
    </location>
</feature>
<accession>A0A8H5XIU6</accession>
<organism evidence="2 3">
    <name type="scientific">Fusarium globosum</name>
    <dbReference type="NCBI Taxonomy" id="78864"/>
    <lineage>
        <taxon>Eukaryota</taxon>
        <taxon>Fungi</taxon>
        <taxon>Dikarya</taxon>
        <taxon>Ascomycota</taxon>
        <taxon>Pezizomycotina</taxon>
        <taxon>Sordariomycetes</taxon>
        <taxon>Hypocreomycetidae</taxon>
        <taxon>Hypocreales</taxon>
        <taxon>Nectriaceae</taxon>
        <taxon>Fusarium</taxon>
        <taxon>Fusarium fujikuroi species complex</taxon>
    </lineage>
</organism>
<sequence>MVVIKLTPAIVLAFLAGANAKDIFVSPTGTGSGTLAAPYGSIQSAIDAAKAGDFIYLRK</sequence>
<dbReference type="AlphaFoldDB" id="A0A8H5XIU6"/>
<feature type="chain" id="PRO_5034914856" evidence="1">
    <location>
        <begin position="21"/>
        <end position="59"/>
    </location>
</feature>
<keyword evidence="2" id="KW-0456">Lyase</keyword>
<feature type="signal peptide" evidence="1">
    <location>
        <begin position="1"/>
        <end position="20"/>
    </location>
</feature>